<dbReference type="AlphaFoldDB" id="A0A2K8L137"/>
<proteinExistence type="predicted"/>
<dbReference type="EMBL" id="CP018799">
    <property type="protein sequence ID" value="ATX79521.1"/>
    <property type="molecule type" value="Genomic_DNA"/>
</dbReference>
<keyword evidence="2" id="KW-1185">Reference proteome</keyword>
<accession>A0A2K8L137</accession>
<organism evidence="1 2">
    <name type="scientific">Mariprofundus aestuarium</name>
    <dbReference type="NCBI Taxonomy" id="1921086"/>
    <lineage>
        <taxon>Bacteria</taxon>
        <taxon>Pseudomonadati</taxon>
        <taxon>Pseudomonadota</taxon>
        <taxon>Candidatius Mariprofundia</taxon>
        <taxon>Mariprofundales</taxon>
        <taxon>Mariprofundaceae</taxon>
        <taxon>Mariprofundus</taxon>
    </lineage>
</organism>
<dbReference type="KEGG" id="maes:Ga0123461_1102"/>
<sequence>MEITFMFGFKLKRSSQTGRIVTNECIERGVESDAKIIDITPKPSRRKINAPAAYIITRTAIYAYRQASEGIYV</sequence>
<protein>
    <submittedName>
        <fullName evidence="1">Uncharacterized protein</fullName>
    </submittedName>
</protein>
<dbReference type="Proteomes" id="UP000231701">
    <property type="component" value="Chromosome"/>
</dbReference>
<dbReference type="RefSeq" id="WP_100277404.1">
    <property type="nucleotide sequence ID" value="NZ_CP018799.1"/>
</dbReference>
<evidence type="ECO:0000313" key="1">
    <source>
        <dbReference type="EMBL" id="ATX79521.1"/>
    </source>
</evidence>
<gene>
    <name evidence="1" type="ORF">Ga0123461_1102</name>
</gene>
<reference evidence="1 2" key="1">
    <citation type="submission" date="2016-12" db="EMBL/GenBank/DDBJ databases">
        <title>Isolation and genomic insights into novel planktonic Zetaproteobacteria from stratified waters of the Chesapeake Bay.</title>
        <authorList>
            <person name="McAllister S.M."/>
            <person name="Kato S."/>
            <person name="Chan C.S."/>
            <person name="Chiu B.K."/>
            <person name="Field E.K."/>
        </authorList>
    </citation>
    <scope>NUCLEOTIDE SEQUENCE [LARGE SCALE GENOMIC DNA]</scope>
    <source>
        <strain evidence="1 2">CP-5</strain>
    </source>
</reference>
<name>A0A2K8L137_MARES</name>
<evidence type="ECO:0000313" key="2">
    <source>
        <dbReference type="Proteomes" id="UP000231701"/>
    </source>
</evidence>